<dbReference type="PATRIC" id="fig|1339327.3.peg.2264"/>
<dbReference type="Pfam" id="PF05065">
    <property type="entry name" value="Phage_capsid"/>
    <property type="match status" value="1"/>
</dbReference>
<keyword evidence="2" id="KW-0175">Coiled coil</keyword>
<dbReference type="AlphaFoldDB" id="A0A015Z2W0"/>
<evidence type="ECO:0000313" key="4">
    <source>
        <dbReference type="EMBL" id="EXZ29189.1"/>
    </source>
</evidence>
<comment type="subcellular location">
    <subcellularLocation>
        <location evidence="1">Virion</location>
    </subcellularLocation>
</comment>
<feature type="domain" description="Phage capsid-like C-terminal" evidence="3">
    <location>
        <begin position="118"/>
        <end position="372"/>
    </location>
</feature>
<gene>
    <name evidence="4" type="ORF">M136_1622</name>
</gene>
<evidence type="ECO:0000259" key="3">
    <source>
        <dbReference type="Pfam" id="PF05065"/>
    </source>
</evidence>
<dbReference type="Proteomes" id="UP000022082">
    <property type="component" value="Unassembled WGS sequence"/>
</dbReference>
<feature type="coiled-coil region" evidence="2">
    <location>
        <begin position="1"/>
        <end position="32"/>
    </location>
</feature>
<name>A0A015Z2W0_BACFG</name>
<dbReference type="RefSeq" id="WP_005819401.1">
    <property type="nucleotide sequence ID" value="NZ_JGDJ01000170.1"/>
</dbReference>
<protein>
    <submittedName>
        <fullName evidence="4">Phage major capsid protein, HK97 family</fullName>
    </submittedName>
</protein>
<dbReference type="InterPro" id="IPR024455">
    <property type="entry name" value="Phage_capsid"/>
</dbReference>
<evidence type="ECO:0000313" key="5">
    <source>
        <dbReference type="Proteomes" id="UP000022082"/>
    </source>
</evidence>
<organism evidence="4 5">
    <name type="scientific">Bacteroides fragilis str. S36L11</name>
    <dbReference type="NCBI Taxonomy" id="1339327"/>
    <lineage>
        <taxon>Bacteria</taxon>
        <taxon>Pseudomonadati</taxon>
        <taxon>Bacteroidota</taxon>
        <taxon>Bacteroidia</taxon>
        <taxon>Bacteroidales</taxon>
        <taxon>Bacteroidaceae</taxon>
        <taxon>Bacteroides</taxon>
    </lineage>
</organism>
<evidence type="ECO:0000256" key="2">
    <source>
        <dbReference type="SAM" id="Coils"/>
    </source>
</evidence>
<dbReference type="InterPro" id="IPR054612">
    <property type="entry name" value="Phage_capsid-like_C"/>
</dbReference>
<reference evidence="4 5" key="1">
    <citation type="submission" date="2014-02" db="EMBL/GenBank/DDBJ databases">
        <authorList>
            <person name="Sears C."/>
            <person name="Carroll K."/>
            <person name="Sack B.R."/>
            <person name="Qadri F."/>
            <person name="Myers L.L."/>
            <person name="Chung G.-T."/>
            <person name="Escheverria P."/>
            <person name="Fraser C.M."/>
            <person name="Sadzewicz L."/>
            <person name="Shefchek K.A."/>
            <person name="Tallon L."/>
            <person name="Das S.P."/>
            <person name="Daugherty S."/>
            <person name="Mongodin E.F."/>
        </authorList>
    </citation>
    <scope>NUCLEOTIDE SEQUENCE [LARGE SCALE GENOMIC DNA]</scope>
    <source>
        <strain evidence="4 5">S36L11</strain>
    </source>
</reference>
<sequence length="380" mass="41022">MKKEINRIAEIKEEMRTMLDAAEVEKRSLTEDESKTFAALKNEKDLLQMKIERRSLDTEPERDRITPTRALFPQAVYDVVYHRSLDDYNGVVTEDGIKVVERGLTVTDTATVADIVPVTIGEIIDPLEKGLIINKLGIKMQSGLVGELIFPTLQAIEASIAGENAAIGDTKLSLGKIKSTPKRVSISVPVSKRAISQTNYSLQDVVLKQISLGSARLLNKWMFSGTQLEGASSGPFVKDASVTYTDSPSFANVVALETAVMAEGVDVTDGTAAYVCTPAVYGQLKSTPIEKGSPKMILEDGKINGYPVLVTSYMATDTIGFGVFSYVAIGQFGDIDLVIDPYTQAKSNIVNFVLNSDYDIVTARSEAFAVAKKAASSAGA</sequence>
<evidence type="ECO:0000256" key="1">
    <source>
        <dbReference type="ARBA" id="ARBA00004328"/>
    </source>
</evidence>
<dbReference type="EMBL" id="JGDJ01000170">
    <property type="protein sequence ID" value="EXZ29189.1"/>
    <property type="molecule type" value="Genomic_DNA"/>
</dbReference>
<comment type="caution">
    <text evidence="4">The sequence shown here is derived from an EMBL/GenBank/DDBJ whole genome shotgun (WGS) entry which is preliminary data.</text>
</comment>
<proteinExistence type="predicted"/>
<accession>A0A015Z2W0</accession>
<dbReference type="NCBIfam" id="TIGR01554">
    <property type="entry name" value="major_cap_HK97"/>
    <property type="match status" value="1"/>
</dbReference>
<dbReference type="SUPFAM" id="SSF56563">
    <property type="entry name" value="Major capsid protein gp5"/>
    <property type="match status" value="1"/>
</dbReference>